<keyword evidence="1 3" id="KW-0378">Hydrolase</keyword>
<dbReference type="PRINTS" id="PR00412">
    <property type="entry name" value="EPOXHYDRLASE"/>
</dbReference>
<dbReference type="Proteomes" id="UP000481037">
    <property type="component" value="Unassembled WGS sequence"/>
</dbReference>
<evidence type="ECO:0000313" key="4">
    <source>
        <dbReference type="Proteomes" id="UP000481037"/>
    </source>
</evidence>
<dbReference type="SUPFAM" id="SSF53474">
    <property type="entry name" value="alpha/beta-Hydrolases"/>
    <property type="match status" value="1"/>
</dbReference>
<dbReference type="AlphaFoldDB" id="A0A6L5QKF7"/>
<dbReference type="InterPro" id="IPR029058">
    <property type="entry name" value="AB_hydrolase_fold"/>
</dbReference>
<gene>
    <name evidence="3" type="ORF">GJ697_18300</name>
</gene>
<evidence type="ECO:0000259" key="2">
    <source>
        <dbReference type="Pfam" id="PF00561"/>
    </source>
</evidence>
<dbReference type="EMBL" id="WKJM01000015">
    <property type="protein sequence ID" value="MRX09792.1"/>
    <property type="molecule type" value="Genomic_DNA"/>
</dbReference>
<dbReference type="Gene3D" id="3.40.50.1820">
    <property type="entry name" value="alpha/beta hydrolase"/>
    <property type="match status" value="1"/>
</dbReference>
<sequence>MSALQHRLIAANGIQMHVAEQGSGPAVLFCHGFLETWYAWRHQLPALADAGFRAIAPDMRGYGQTDRPAGAGQYSVWHLVGDMVGLLDALEIERAIIVGNDWGATVAWQAALLRPDRFHAVAAFGVPLMGRAPMPPSQLFPQNEQALFYTLYLQQQDGPQAELERDVRGTLGKLLLAASADGAVNPFSMVARQSGMLAPLPSVALPDWLSEADLQVYVDAYARSGFGGALNYYRNLDRNWELQAALSGMQLAVPALFMAGERDPGLQMPGMRDIIDAMPQLAPGLVRSELVADCGHWIQQEQPALVNAALVAFANSVEAKTIGAK</sequence>
<accession>A0A6L5QKF7</accession>
<dbReference type="Pfam" id="PF00561">
    <property type="entry name" value="Abhydrolase_1"/>
    <property type="match status" value="1"/>
</dbReference>
<comment type="caution">
    <text evidence="3">The sequence shown here is derived from an EMBL/GenBank/DDBJ whole genome shotgun (WGS) entry which is preliminary data.</text>
</comment>
<reference evidence="3 4" key="1">
    <citation type="submission" date="2019-11" db="EMBL/GenBank/DDBJ databases">
        <title>Novel species isolated from a subtropical stream in China.</title>
        <authorList>
            <person name="Lu H."/>
        </authorList>
    </citation>
    <scope>NUCLEOTIDE SEQUENCE [LARGE SCALE GENOMIC DNA]</scope>
    <source>
        <strain evidence="3 4">FT25W</strain>
    </source>
</reference>
<name>A0A6L5QKF7_9BURK</name>
<dbReference type="InterPro" id="IPR000639">
    <property type="entry name" value="Epox_hydrolase-like"/>
</dbReference>
<dbReference type="RefSeq" id="WP_154365824.1">
    <property type="nucleotide sequence ID" value="NZ_WKJM01000015.1"/>
</dbReference>
<evidence type="ECO:0000313" key="3">
    <source>
        <dbReference type="EMBL" id="MRX09792.1"/>
    </source>
</evidence>
<dbReference type="InterPro" id="IPR000073">
    <property type="entry name" value="AB_hydrolase_1"/>
</dbReference>
<protein>
    <submittedName>
        <fullName evidence="3">Alpha/beta fold hydrolase</fullName>
    </submittedName>
</protein>
<proteinExistence type="predicted"/>
<dbReference type="GO" id="GO:0016787">
    <property type="term" value="F:hydrolase activity"/>
    <property type="evidence" value="ECO:0007669"/>
    <property type="project" value="UniProtKB-KW"/>
</dbReference>
<feature type="domain" description="AB hydrolase-1" evidence="2">
    <location>
        <begin position="25"/>
        <end position="301"/>
    </location>
</feature>
<dbReference type="PANTHER" id="PTHR43329">
    <property type="entry name" value="EPOXIDE HYDROLASE"/>
    <property type="match status" value="1"/>
</dbReference>
<organism evidence="3 4">
    <name type="scientific">Duganella alba</name>
    <dbReference type="NCBI Taxonomy" id="2666081"/>
    <lineage>
        <taxon>Bacteria</taxon>
        <taxon>Pseudomonadati</taxon>
        <taxon>Pseudomonadota</taxon>
        <taxon>Betaproteobacteria</taxon>
        <taxon>Burkholderiales</taxon>
        <taxon>Oxalobacteraceae</taxon>
        <taxon>Telluria group</taxon>
        <taxon>Duganella</taxon>
    </lineage>
</organism>
<keyword evidence="4" id="KW-1185">Reference proteome</keyword>
<dbReference type="PRINTS" id="PR00111">
    <property type="entry name" value="ABHYDROLASE"/>
</dbReference>
<evidence type="ECO:0000256" key="1">
    <source>
        <dbReference type="ARBA" id="ARBA00022801"/>
    </source>
</evidence>